<dbReference type="InterPro" id="IPR038791">
    <property type="entry name" value="Cfap97/Hemingway"/>
</dbReference>
<gene>
    <name evidence="3" type="ORF">OKA104_LOCUS3839</name>
    <name evidence="2" type="ORF">VCS650_LOCUS3700</name>
</gene>
<dbReference type="AlphaFoldDB" id="A0A818JNP0"/>
<accession>A0A818JNP0</accession>
<dbReference type="Proteomes" id="UP000663891">
    <property type="component" value="Unassembled WGS sequence"/>
</dbReference>
<evidence type="ECO:0000313" key="4">
    <source>
        <dbReference type="Proteomes" id="UP000663881"/>
    </source>
</evidence>
<feature type="region of interest" description="Disordered" evidence="1">
    <location>
        <begin position="249"/>
        <end position="269"/>
    </location>
</feature>
<name>A0A818JNP0_9BILA</name>
<evidence type="ECO:0000313" key="3">
    <source>
        <dbReference type="EMBL" id="CAF3545919.1"/>
    </source>
</evidence>
<sequence length="269" mass="31127">MDDKLSQSSDFIHDNRTLSPSSSSSSSYVSKLAIIPTKLSIDQQQQQQQQHHSSNSSDSSEYDITNVSSISMLHQHPFQLQSMKHVLLGLSPSTSRSTSPTYSFHHQQQLNETNVSIKKNSHHHHYEQPFIHNNRNNHYRTRLTSSAINRQKQQQQIERENLKILQRLQQIRPSRSLKRDELLSDYDRQMNLITYTTDSRSRVPSRLSNTSFISSTSSVSEKNHHIQSRPLSATNLSNRNSLDFFSMSANSHSSSARKPLWNDRWQQEE</sequence>
<dbReference type="Proteomes" id="UP000663881">
    <property type="component" value="Unassembled WGS sequence"/>
</dbReference>
<dbReference type="EMBL" id="CAJNON010000020">
    <property type="protein sequence ID" value="CAF0795011.1"/>
    <property type="molecule type" value="Genomic_DNA"/>
</dbReference>
<evidence type="ECO:0000256" key="1">
    <source>
        <dbReference type="SAM" id="MobiDB-lite"/>
    </source>
</evidence>
<comment type="caution">
    <text evidence="3">The sequence shown here is derived from an EMBL/GenBank/DDBJ whole genome shotgun (WGS) entry which is preliminary data.</text>
</comment>
<dbReference type="PANTHER" id="PTHR23035:SF1">
    <property type="entry name" value="CILIA- AND FLAGELLA-ASSOCIATED PROTEIN 97"/>
    <property type="match status" value="1"/>
</dbReference>
<feature type="region of interest" description="Disordered" evidence="1">
    <location>
        <begin position="41"/>
        <end position="62"/>
    </location>
</feature>
<feature type="region of interest" description="Disordered" evidence="1">
    <location>
        <begin position="1"/>
        <end position="27"/>
    </location>
</feature>
<protein>
    <submittedName>
        <fullName evidence="3">Uncharacterized protein</fullName>
    </submittedName>
</protein>
<dbReference type="OrthoDB" id="10038886at2759"/>
<feature type="compositionally biased region" description="Low complexity" evidence="1">
    <location>
        <begin position="42"/>
        <end position="59"/>
    </location>
</feature>
<organism evidence="3 4">
    <name type="scientific">Adineta steineri</name>
    <dbReference type="NCBI Taxonomy" id="433720"/>
    <lineage>
        <taxon>Eukaryota</taxon>
        <taxon>Metazoa</taxon>
        <taxon>Spiralia</taxon>
        <taxon>Gnathifera</taxon>
        <taxon>Rotifera</taxon>
        <taxon>Eurotatoria</taxon>
        <taxon>Bdelloidea</taxon>
        <taxon>Adinetida</taxon>
        <taxon>Adinetidae</taxon>
        <taxon>Adineta</taxon>
    </lineage>
</organism>
<dbReference type="PANTHER" id="PTHR23035">
    <property type="entry name" value="CILIA- AND FLAGELLA-ASSOCIATED PROTEIN 97-RELATED"/>
    <property type="match status" value="1"/>
</dbReference>
<dbReference type="GO" id="GO:0007283">
    <property type="term" value="P:spermatogenesis"/>
    <property type="evidence" value="ECO:0007669"/>
    <property type="project" value="TreeGrafter"/>
</dbReference>
<proteinExistence type="predicted"/>
<reference evidence="3" key="1">
    <citation type="submission" date="2021-02" db="EMBL/GenBank/DDBJ databases">
        <authorList>
            <person name="Nowell W R."/>
        </authorList>
    </citation>
    <scope>NUCLEOTIDE SEQUENCE</scope>
</reference>
<evidence type="ECO:0000313" key="2">
    <source>
        <dbReference type="EMBL" id="CAF0795011.1"/>
    </source>
</evidence>
<feature type="region of interest" description="Disordered" evidence="1">
    <location>
        <begin position="214"/>
        <end position="233"/>
    </location>
</feature>
<dbReference type="EMBL" id="CAJOAY010000118">
    <property type="protein sequence ID" value="CAF3545919.1"/>
    <property type="molecule type" value="Genomic_DNA"/>
</dbReference>
<feature type="compositionally biased region" description="Basic and acidic residues" evidence="1">
    <location>
        <begin position="1"/>
        <end position="16"/>
    </location>
</feature>